<dbReference type="EMBL" id="AVPF01000052">
    <property type="protein sequence ID" value="KGX84607.1"/>
    <property type="molecule type" value="Genomic_DNA"/>
</dbReference>
<dbReference type="AlphaFoldDB" id="A0A0A5HLV9"/>
<keyword evidence="3" id="KW-1185">Reference proteome</keyword>
<name>A0A0A5HLV9_9BACI</name>
<evidence type="ECO:0000256" key="1">
    <source>
        <dbReference type="SAM" id="Phobius"/>
    </source>
</evidence>
<protein>
    <submittedName>
        <fullName evidence="2">Uncharacterized protein</fullName>
    </submittedName>
</protein>
<comment type="caution">
    <text evidence="2">The sequence shown here is derived from an EMBL/GenBank/DDBJ whole genome shotgun (WGS) entry which is preliminary data.</text>
</comment>
<keyword evidence="1" id="KW-0812">Transmembrane</keyword>
<evidence type="ECO:0000313" key="3">
    <source>
        <dbReference type="Proteomes" id="UP000030403"/>
    </source>
</evidence>
<accession>A0A0A5HLV9</accession>
<reference evidence="2 3" key="1">
    <citation type="submission" date="2013-08" db="EMBL/GenBank/DDBJ databases">
        <authorList>
            <person name="Huang J."/>
            <person name="Wang G."/>
        </authorList>
    </citation>
    <scope>NUCLEOTIDE SEQUENCE [LARGE SCALE GENOMIC DNA]</scope>
    <source>
        <strain evidence="2 3">BH030004</strain>
    </source>
</reference>
<dbReference type="eggNOG" id="ENOG503284B">
    <property type="taxonomic scope" value="Bacteria"/>
</dbReference>
<feature type="transmembrane region" description="Helical" evidence="1">
    <location>
        <begin position="100"/>
        <end position="118"/>
    </location>
</feature>
<keyword evidence="1" id="KW-0472">Membrane</keyword>
<dbReference type="STRING" id="1385511.GCA_000425225_02010"/>
<dbReference type="OrthoDB" id="1681794at2"/>
<keyword evidence="1" id="KW-1133">Transmembrane helix</keyword>
<dbReference type="Proteomes" id="UP000030403">
    <property type="component" value="Unassembled WGS sequence"/>
</dbReference>
<sequence>MDKYNPKVATYMSIIGCGAGQLYNQQILKGISFVLVGTYFNLKANLNEAILYSFLADIHIAHEILNYEWGMNYLSAFYFSMWDAYYNAYKNSYSAPPRSTTAIPFITAVIFGDLGIFYNHLIYIGPIFGGIVGSLIGVLIGKIIERFIKTGIFHRRTGEVQE</sequence>
<gene>
    <name evidence="2" type="ORF">N783_16560</name>
</gene>
<feature type="transmembrane region" description="Helical" evidence="1">
    <location>
        <begin position="124"/>
        <end position="144"/>
    </location>
</feature>
<evidence type="ECO:0000313" key="2">
    <source>
        <dbReference type="EMBL" id="KGX84607.1"/>
    </source>
</evidence>
<organism evidence="2 3">
    <name type="scientific">Pontibacillus marinus BH030004 = DSM 16465</name>
    <dbReference type="NCBI Taxonomy" id="1385511"/>
    <lineage>
        <taxon>Bacteria</taxon>
        <taxon>Bacillati</taxon>
        <taxon>Bacillota</taxon>
        <taxon>Bacilli</taxon>
        <taxon>Bacillales</taxon>
        <taxon>Bacillaceae</taxon>
        <taxon>Pontibacillus</taxon>
    </lineage>
</organism>
<proteinExistence type="predicted"/>
<dbReference type="RefSeq" id="WP_051255037.1">
    <property type="nucleotide sequence ID" value="NZ_AULJ01000019.1"/>
</dbReference>